<accession>A0A975GKW6</accession>
<gene>
    <name evidence="1" type="ORF">dnm_010380</name>
</gene>
<proteinExistence type="predicted"/>
<keyword evidence="2" id="KW-1185">Reference proteome</keyword>
<dbReference type="EMBL" id="CP061800">
    <property type="protein sequence ID" value="QTA85034.1"/>
    <property type="molecule type" value="Genomic_DNA"/>
</dbReference>
<evidence type="ECO:0000313" key="2">
    <source>
        <dbReference type="Proteomes" id="UP000663722"/>
    </source>
</evidence>
<name>A0A975GKW6_9BACT</name>
<sequence length="50" mass="5915">MPGIYLYYAKNPCDRLFHFFQPLMLGENACQFVYLSLTEKFSLSLDDQVF</sequence>
<reference evidence="1" key="1">
    <citation type="journal article" date="2021" name="Microb. Physiol.">
        <title>Proteogenomic Insights into the Physiology of Marine, Sulfate-Reducing, Filamentous Desulfonema limicola and Desulfonema magnum.</title>
        <authorList>
            <person name="Schnaars V."/>
            <person name="Wohlbrand L."/>
            <person name="Scheve S."/>
            <person name="Hinrichs C."/>
            <person name="Reinhardt R."/>
            <person name="Rabus R."/>
        </authorList>
    </citation>
    <scope>NUCLEOTIDE SEQUENCE</scope>
    <source>
        <strain evidence="1">4be13</strain>
    </source>
</reference>
<dbReference type="AlphaFoldDB" id="A0A975GKW6"/>
<dbReference type="Proteomes" id="UP000663722">
    <property type="component" value="Chromosome"/>
</dbReference>
<organism evidence="1 2">
    <name type="scientific">Desulfonema magnum</name>
    <dbReference type="NCBI Taxonomy" id="45655"/>
    <lineage>
        <taxon>Bacteria</taxon>
        <taxon>Pseudomonadati</taxon>
        <taxon>Thermodesulfobacteriota</taxon>
        <taxon>Desulfobacteria</taxon>
        <taxon>Desulfobacterales</taxon>
        <taxon>Desulfococcaceae</taxon>
        <taxon>Desulfonema</taxon>
    </lineage>
</organism>
<protein>
    <submittedName>
        <fullName evidence="1">Uncharacterized protein</fullName>
    </submittedName>
</protein>
<dbReference type="KEGG" id="dmm:dnm_010380"/>
<evidence type="ECO:0000313" key="1">
    <source>
        <dbReference type="EMBL" id="QTA85034.1"/>
    </source>
</evidence>